<proteinExistence type="predicted"/>
<keyword evidence="1" id="KW-0687">Ribonucleoprotein</keyword>
<organism evidence="1 2">
    <name type="scientific">Ditylenchus destructor</name>
    <dbReference type="NCBI Taxonomy" id="166010"/>
    <lineage>
        <taxon>Eukaryota</taxon>
        <taxon>Metazoa</taxon>
        <taxon>Ecdysozoa</taxon>
        <taxon>Nematoda</taxon>
        <taxon>Chromadorea</taxon>
        <taxon>Rhabditida</taxon>
        <taxon>Tylenchina</taxon>
        <taxon>Tylenchomorpha</taxon>
        <taxon>Sphaerularioidea</taxon>
        <taxon>Anguinidae</taxon>
        <taxon>Anguininae</taxon>
        <taxon>Ditylenchus</taxon>
    </lineage>
</organism>
<sequence length="170" mass="20298">MSLNAITCTGRSGLLRSTLGCTIKHVNQTAVTTSRTIVNIPHWEYHIRFDPKQGRKRPCQDVLDRFKRLNNGMWIRGVPGNTKQRYSKGDLWRETSFDWYTCTKEECSWLDKMMSPFWLRRKHYVDDIFEPYHTRHGINSPRVDDKKRLVRERPKILLDDSTADKYFFDR</sequence>
<dbReference type="EMBL" id="JAKKPZ010000001">
    <property type="protein sequence ID" value="KAI1729418.1"/>
    <property type="molecule type" value="Genomic_DNA"/>
</dbReference>
<accession>A0AAD4NM04</accession>
<keyword evidence="1" id="KW-0689">Ribosomal protein</keyword>
<dbReference type="Proteomes" id="UP001201812">
    <property type="component" value="Unassembled WGS sequence"/>
</dbReference>
<gene>
    <name evidence="1" type="ORF">DdX_01659</name>
</gene>
<name>A0AAD4NM04_9BILA</name>
<reference evidence="1" key="1">
    <citation type="submission" date="2022-01" db="EMBL/GenBank/DDBJ databases">
        <title>Genome Sequence Resource for Two Populations of Ditylenchus destructor, the Migratory Endoparasitic Phytonematode.</title>
        <authorList>
            <person name="Zhang H."/>
            <person name="Lin R."/>
            <person name="Xie B."/>
        </authorList>
    </citation>
    <scope>NUCLEOTIDE SEQUENCE</scope>
    <source>
        <strain evidence="1">BazhouSP</strain>
    </source>
</reference>
<dbReference type="GO" id="GO:0005840">
    <property type="term" value="C:ribosome"/>
    <property type="evidence" value="ECO:0007669"/>
    <property type="project" value="UniProtKB-KW"/>
</dbReference>
<evidence type="ECO:0000313" key="2">
    <source>
        <dbReference type="Proteomes" id="UP001201812"/>
    </source>
</evidence>
<dbReference type="PANTHER" id="PTHR15909">
    <property type="entry name" value="39S RIBOSOMAL PROTEIN L35, MITOCHONDRIAL"/>
    <property type="match status" value="1"/>
</dbReference>
<comment type="caution">
    <text evidence="1">The sequence shown here is derived from an EMBL/GenBank/DDBJ whole genome shotgun (WGS) entry which is preliminary data.</text>
</comment>
<dbReference type="GO" id="GO:0005739">
    <property type="term" value="C:mitochondrion"/>
    <property type="evidence" value="ECO:0007669"/>
    <property type="project" value="UniProtKB-SubCell"/>
</dbReference>
<evidence type="ECO:0000313" key="1">
    <source>
        <dbReference type="EMBL" id="KAI1729418.1"/>
    </source>
</evidence>
<keyword evidence="2" id="KW-1185">Reference proteome</keyword>
<dbReference type="GO" id="GO:1990904">
    <property type="term" value="C:ribonucleoprotein complex"/>
    <property type="evidence" value="ECO:0007669"/>
    <property type="project" value="UniProtKB-KW"/>
</dbReference>
<dbReference type="AlphaFoldDB" id="A0AAD4NM04"/>
<dbReference type="PANTHER" id="PTHR15909:SF0">
    <property type="entry name" value="LARGE RIBOSOMAL SUBUNIT PROTEIN BL35M"/>
    <property type="match status" value="1"/>
</dbReference>
<dbReference type="InterPro" id="IPR019338">
    <property type="entry name" value="Ribosomal_bL35m"/>
</dbReference>
<protein>
    <submittedName>
        <fullName evidence="1">39S ribosomal protein L35, mitochondrial-like</fullName>
    </submittedName>
</protein>